<dbReference type="EMBL" id="GL453160">
    <property type="protein sequence ID" value="EFN76427.1"/>
    <property type="molecule type" value="Genomic_DNA"/>
</dbReference>
<protein>
    <submittedName>
        <fullName evidence="1">Uncharacterized protein</fullName>
    </submittedName>
</protein>
<evidence type="ECO:0000313" key="2">
    <source>
        <dbReference type="Proteomes" id="UP000008237"/>
    </source>
</evidence>
<keyword evidence="2" id="KW-1185">Reference proteome</keyword>
<organism evidence="2">
    <name type="scientific">Harpegnathos saltator</name>
    <name type="common">Jerdon's jumping ant</name>
    <dbReference type="NCBI Taxonomy" id="610380"/>
    <lineage>
        <taxon>Eukaryota</taxon>
        <taxon>Metazoa</taxon>
        <taxon>Ecdysozoa</taxon>
        <taxon>Arthropoda</taxon>
        <taxon>Hexapoda</taxon>
        <taxon>Insecta</taxon>
        <taxon>Pterygota</taxon>
        <taxon>Neoptera</taxon>
        <taxon>Endopterygota</taxon>
        <taxon>Hymenoptera</taxon>
        <taxon>Apocrita</taxon>
        <taxon>Aculeata</taxon>
        <taxon>Formicoidea</taxon>
        <taxon>Formicidae</taxon>
        <taxon>Ponerinae</taxon>
        <taxon>Ponerini</taxon>
        <taxon>Harpegnathos</taxon>
    </lineage>
</organism>
<proteinExistence type="predicted"/>
<reference evidence="1 2" key="1">
    <citation type="journal article" date="2010" name="Science">
        <title>Genomic comparison of the ants Camponotus floridanus and Harpegnathos saltator.</title>
        <authorList>
            <person name="Bonasio R."/>
            <person name="Zhang G."/>
            <person name="Ye C."/>
            <person name="Mutti N.S."/>
            <person name="Fang X."/>
            <person name="Qin N."/>
            <person name="Donahue G."/>
            <person name="Yang P."/>
            <person name="Li Q."/>
            <person name="Li C."/>
            <person name="Zhang P."/>
            <person name="Huang Z."/>
            <person name="Berger S.L."/>
            <person name="Reinberg D."/>
            <person name="Wang J."/>
            <person name="Liebig J."/>
        </authorList>
    </citation>
    <scope>NUCLEOTIDE SEQUENCE [LARGE SCALE GENOMIC DNA]</scope>
    <source>
        <strain evidence="1 2">R22 G/1</strain>
    </source>
</reference>
<evidence type="ECO:0000313" key="1">
    <source>
        <dbReference type="EMBL" id="EFN76427.1"/>
    </source>
</evidence>
<sequence length="222" mass="26047">MQDQEVNNYLRVMQSVFWEKIKAYGCSNLPDYDVSIDYDIDDGLSYDIKGTLYLEDGFVMDIEDIALMDTRKTTNEVGQGFSMIRTPMRFVGLSFFRDFRFKTDNPESIPDQMVGSIIITPTEFFFNIMIRHYFATNVVNCTMSKVLQSQVNKKSMHFYPSNTLTDRLRKNYVRIYRSKNITNPPLISEKIDYSWQKILEPILNEVVATIPFPKVEFKVERN</sequence>
<gene>
    <name evidence="1" type="ORF">EAI_16065</name>
</gene>
<name>E2C6M5_HARSA</name>
<dbReference type="Proteomes" id="UP000008237">
    <property type="component" value="Unassembled WGS sequence"/>
</dbReference>
<dbReference type="InParanoid" id="E2C6M5"/>
<accession>E2C6M5</accession>
<dbReference type="AlphaFoldDB" id="E2C6M5"/>
<dbReference type="OrthoDB" id="7634979at2759"/>